<organism evidence="1 2">
    <name type="scientific">Solanum commersonii</name>
    <name type="common">Commerson's wild potato</name>
    <name type="synonym">Commerson's nightshade</name>
    <dbReference type="NCBI Taxonomy" id="4109"/>
    <lineage>
        <taxon>Eukaryota</taxon>
        <taxon>Viridiplantae</taxon>
        <taxon>Streptophyta</taxon>
        <taxon>Embryophyta</taxon>
        <taxon>Tracheophyta</taxon>
        <taxon>Spermatophyta</taxon>
        <taxon>Magnoliopsida</taxon>
        <taxon>eudicotyledons</taxon>
        <taxon>Gunneridae</taxon>
        <taxon>Pentapetalae</taxon>
        <taxon>asterids</taxon>
        <taxon>lamiids</taxon>
        <taxon>Solanales</taxon>
        <taxon>Solanaceae</taxon>
        <taxon>Solanoideae</taxon>
        <taxon>Solaneae</taxon>
        <taxon>Solanum</taxon>
    </lineage>
</organism>
<name>A0A9J5Z2H3_SOLCO</name>
<dbReference type="Proteomes" id="UP000824120">
    <property type="component" value="Chromosome 5"/>
</dbReference>
<evidence type="ECO:0000313" key="2">
    <source>
        <dbReference type="Proteomes" id="UP000824120"/>
    </source>
</evidence>
<keyword evidence="2" id="KW-1185">Reference proteome</keyword>
<protein>
    <submittedName>
        <fullName evidence="1">Uncharacterized protein</fullName>
    </submittedName>
</protein>
<comment type="caution">
    <text evidence="1">The sequence shown here is derived from an EMBL/GenBank/DDBJ whole genome shotgun (WGS) entry which is preliminary data.</text>
</comment>
<proteinExistence type="predicted"/>
<reference evidence="1 2" key="1">
    <citation type="submission" date="2020-09" db="EMBL/GenBank/DDBJ databases">
        <title>De no assembly of potato wild relative species, Solanum commersonii.</title>
        <authorList>
            <person name="Cho K."/>
        </authorList>
    </citation>
    <scope>NUCLEOTIDE SEQUENCE [LARGE SCALE GENOMIC DNA]</scope>
    <source>
        <strain evidence="1">LZ3.2</strain>
        <tissue evidence="1">Leaf</tissue>
    </source>
</reference>
<accession>A0A9J5Z2H3</accession>
<gene>
    <name evidence="1" type="ORF">H5410_027644</name>
</gene>
<sequence>MIDSNSKLKTSTLSLLRRMSNKLLATLAIMNFRITSPPHLCMPSVKIISEGLYGIKCYITLQKLINLGVLWETTMLLLLLKKSWEGFHTT</sequence>
<dbReference type="AlphaFoldDB" id="A0A9J5Z2H3"/>
<dbReference type="EMBL" id="JACXVP010000005">
    <property type="protein sequence ID" value="KAG5606152.1"/>
    <property type="molecule type" value="Genomic_DNA"/>
</dbReference>
<evidence type="ECO:0000313" key="1">
    <source>
        <dbReference type="EMBL" id="KAG5606152.1"/>
    </source>
</evidence>